<sequence>MHAFDHLITLANLRGVLDLNCHLQGDWALDHPPLAAGQASYHLILDGACRLEVPGQTAQPLTAGDIVLLPRSAVHVLAAGARAASQPGTLRKIQQTGRITQLRQDQGSGVLNMLCGRIQYTPHATLLAALPEVLVINANAPADRDRLQAIITLMRLEAEGDELANQSVVDGLSVILFTLVLRYVCEQQQGLPGVFALLRDKRLAKAAMALLEDLSQDWSVEALAATASMSRASFVRAFTSAAGVAPGTWLLQLRVARAQLLLQRSAASIGDIAAAVGYPTLSSFSRVFKQQTGEAPAHYRQRLTLARQITRQSI</sequence>
<dbReference type="Pfam" id="PF12833">
    <property type="entry name" value="HTH_18"/>
    <property type="match status" value="1"/>
</dbReference>
<evidence type="ECO:0000259" key="6">
    <source>
        <dbReference type="PROSITE" id="PS01124"/>
    </source>
</evidence>
<dbReference type="RefSeq" id="WP_271194244.1">
    <property type="nucleotide sequence ID" value="NZ_BSFN01000002.1"/>
</dbReference>
<comment type="caution">
    <text evidence="7">The sequence shown here is derived from an EMBL/GenBank/DDBJ whole genome shotgun (WGS) entry which is preliminary data.</text>
</comment>
<dbReference type="GO" id="GO:0009893">
    <property type="term" value="P:positive regulation of metabolic process"/>
    <property type="evidence" value="ECO:0007669"/>
    <property type="project" value="UniProtKB-ARBA"/>
</dbReference>
<reference evidence="7" key="1">
    <citation type="journal article" date="2014" name="Int. J. Syst. Evol. Microbiol.">
        <title>Complete genome sequence of Corynebacterium casei LMG S-19264T (=DSM 44701T), isolated from a smear-ripened cheese.</title>
        <authorList>
            <consortium name="US DOE Joint Genome Institute (JGI-PGF)"/>
            <person name="Walter F."/>
            <person name="Albersmeier A."/>
            <person name="Kalinowski J."/>
            <person name="Ruckert C."/>
        </authorList>
    </citation>
    <scope>NUCLEOTIDE SEQUENCE</scope>
    <source>
        <strain evidence="7">VKM B-2935</strain>
    </source>
</reference>
<dbReference type="GO" id="GO:0005737">
    <property type="term" value="C:cytoplasm"/>
    <property type="evidence" value="ECO:0007669"/>
    <property type="project" value="UniProtKB-SubCell"/>
</dbReference>
<keyword evidence="8" id="KW-1185">Reference proteome</keyword>
<feature type="domain" description="HTH araC/xylS-type" evidence="6">
    <location>
        <begin position="204"/>
        <end position="302"/>
    </location>
</feature>
<dbReference type="PANTHER" id="PTHR46796:SF7">
    <property type="entry name" value="ARAC FAMILY TRANSCRIPTIONAL REGULATOR"/>
    <property type="match status" value="1"/>
</dbReference>
<accession>A0A9W6NES6</accession>
<comment type="function">
    <text evidence="5">Regulatory protein of the TOL plasmid xyl operons. XylS activates the xylXYZLTEGFJQKIH operon required for the degradation of toluene, m-xylene and p-xylene.</text>
</comment>
<dbReference type="PROSITE" id="PS01124">
    <property type="entry name" value="HTH_ARAC_FAMILY_2"/>
    <property type="match status" value="1"/>
</dbReference>
<gene>
    <name evidence="7" type="ORF">GCM10017655_10770</name>
</gene>
<evidence type="ECO:0000256" key="2">
    <source>
        <dbReference type="ARBA" id="ARBA00023015"/>
    </source>
</evidence>
<evidence type="ECO:0000313" key="8">
    <source>
        <dbReference type="Proteomes" id="UP001143328"/>
    </source>
</evidence>
<dbReference type="CDD" id="cd06995">
    <property type="entry name" value="cupin_YkgD-like_N"/>
    <property type="match status" value="1"/>
</dbReference>
<proteinExistence type="predicted"/>
<dbReference type="PROSITE" id="PS00041">
    <property type="entry name" value="HTH_ARAC_FAMILY_1"/>
    <property type="match status" value="1"/>
</dbReference>
<evidence type="ECO:0000256" key="1">
    <source>
        <dbReference type="ARBA" id="ARBA00004496"/>
    </source>
</evidence>
<dbReference type="GO" id="GO:0003700">
    <property type="term" value="F:DNA-binding transcription factor activity"/>
    <property type="evidence" value="ECO:0007669"/>
    <property type="project" value="InterPro"/>
</dbReference>
<dbReference type="InterPro" id="IPR018062">
    <property type="entry name" value="HTH_AraC-typ_CS"/>
</dbReference>
<dbReference type="InterPro" id="IPR009057">
    <property type="entry name" value="Homeodomain-like_sf"/>
</dbReference>
<dbReference type="InterPro" id="IPR050204">
    <property type="entry name" value="AraC_XylS_family_regulators"/>
</dbReference>
<keyword evidence="2" id="KW-0805">Transcription regulation</keyword>
<keyword evidence="4" id="KW-0804">Transcription</keyword>
<dbReference type="Gene3D" id="1.10.10.60">
    <property type="entry name" value="Homeodomain-like"/>
    <property type="match status" value="2"/>
</dbReference>
<organism evidence="7 8">
    <name type="scientific">Pseudomonas turukhanskensis</name>
    <dbReference type="NCBI Taxonomy" id="1806536"/>
    <lineage>
        <taxon>Bacteria</taxon>
        <taxon>Pseudomonadati</taxon>
        <taxon>Pseudomonadota</taxon>
        <taxon>Gammaproteobacteria</taxon>
        <taxon>Pseudomonadales</taxon>
        <taxon>Pseudomonadaceae</taxon>
        <taxon>Pseudomonas</taxon>
    </lineage>
</organism>
<dbReference type="PRINTS" id="PR00032">
    <property type="entry name" value="HTHARAC"/>
</dbReference>
<keyword evidence="3" id="KW-0238">DNA-binding</keyword>
<dbReference type="InterPro" id="IPR032783">
    <property type="entry name" value="AraC_lig"/>
</dbReference>
<dbReference type="AlphaFoldDB" id="A0A9W6NES6"/>
<evidence type="ECO:0000313" key="7">
    <source>
        <dbReference type="EMBL" id="GLK88015.1"/>
    </source>
</evidence>
<evidence type="ECO:0000256" key="3">
    <source>
        <dbReference type="ARBA" id="ARBA00023125"/>
    </source>
</evidence>
<dbReference type="Proteomes" id="UP001143328">
    <property type="component" value="Unassembled WGS sequence"/>
</dbReference>
<evidence type="ECO:0000256" key="4">
    <source>
        <dbReference type="ARBA" id="ARBA00023163"/>
    </source>
</evidence>
<dbReference type="SMART" id="SM00342">
    <property type="entry name" value="HTH_ARAC"/>
    <property type="match status" value="1"/>
</dbReference>
<reference evidence="7" key="2">
    <citation type="submission" date="2023-01" db="EMBL/GenBank/DDBJ databases">
        <authorList>
            <person name="Sun Q."/>
            <person name="Evtushenko L."/>
        </authorList>
    </citation>
    <scope>NUCLEOTIDE SEQUENCE</scope>
    <source>
        <strain evidence="7">VKM B-2935</strain>
    </source>
</reference>
<dbReference type="Pfam" id="PF12852">
    <property type="entry name" value="Cupin_6"/>
    <property type="match status" value="1"/>
</dbReference>
<dbReference type="GO" id="GO:0043565">
    <property type="term" value="F:sequence-specific DNA binding"/>
    <property type="evidence" value="ECO:0007669"/>
    <property type="project" value="InterPro"/>
</dbReference>
<dbReference type="InterPro" id="IPR018060">
    <property type="entry name" value="HTH_AraC"/>
</dbReference>
<evidence type="ECO:0000256" key="5">
    <source>
        <dbReference type="ARBA" id="ARBA00037345"/>
    </source>
</evidence>
<dbReference type="PANTHER" id="PTHR46796">
    <property type="entry name" value="HTH-TYPE TRANSCRIPTIONAL ACTIVATOR RHAS-RELATED"/>
    <property type="match status" value="1"/>
</dbReference>
<name>A0A9W6NES6_9PSED</name>
<dbReference type="SUPFAM" id="SSF46689">
    <property type="entry name" value="Homeodomain-like"/>
    <property type="match status" value="2"/>
</dbReference>
<dbReference type="EMBL" id="BSFN01000002">
    <property type="protein sequence ID" value="GLK88015.1"/>
    <property type="molecule type" value="Genomic_DNA"/>
</dbReference>
<comment type="subcellular location">
    <subcellularLocation>
        <location evidence="1">Cytoplasm</location>
    </subcellularLocation>
</comment>
<dbReference type="InterPro" id="IPR020449">
    <property type="entry name" value="Tscrpt_reg_AraC-type_HTH"/>
</dbReference>
<protein>
    <submittedName>
        <fullName evidence="7">Transcriptional regulator</fullName>
    </submittedName>
</protein>